<comment type="subcellular location">
    <subcellularLocation>
        <location evidence="1">Membrane</location>
        <topology evidence="1">Multi-pass membrane protein</topology>
    </subcellularLocation>
</comment>
<dbReference type="SUPFAM" id="SSF158442">
    <property type="entry name" value="DsbB-like"/>
    <property type="match status" value="1"/>
</dbReference>
<dbReference type="Proteomes" id="UP000317214">
    <property type="component" value="Chromosome"/>
</dbReference>
<sequence length="171" mass="19149">MTLFRRNRPDNANRVGWLFLIAGLLALGTAYVAEHKYGFVPCVLCLWERWPWRVLSGIGVVLLLMPRRYAPPVAYLGLACVTVSIGLAIMHSGVEHHFWPSPDAECRVPVFHGGDFKTWIANLPKRPSKPCDSPDYLLGLPISMTELGGVYACVVWVLGFMGTSRLLRQLR</sequence>
<feature type="transmembrane region" description="Helical" evidence="5">
    <location>
        <begin position="148"/>
        <end position="167"/>
    </location>
</feature>
<dbReference type="Pfam" id="PF02600">
    <property type="entry name" value="DsbB"/>
    <property type="match status" value="1"/>
</dbReference>
<reference evidence="6 7" key="1">
    <citation type="submission" date="2018-09" db="EMBL/GenBank/DDBJ databases">
        <title>The complete genome sequence of Neokomagataea tanensis NBRC 106556(T).</title>
        <authorList>
            <person name="Chua K.-O."/>
            <person name="See-Too W.-S."/>
            <person name="Hong K.-W."/>
            <person name="Yin W.-F."/>
            <person name="Chan K.-G."/>
        </authorList>
    </citation>
    <scope>NUCLEOTIDE SEQUENCE [LARGE SCALE GENOMIC DNA]</scope>
    <source>
        <strain evidence="7">AH13 \ NBRC 106556</strain>
    </source>
</reference>
<gene>
    <name evidence="6" type="ORF">D5366_04025</name>
</gene>
<dbReference type="GO" id="GO:0016020">
    <property type="term" value="C:membrane"/>
    <property type="evidence" value="ECO:0007669"/>
    <property type="project" value="UniProtKB-SubCell"/>
</dbReference>
<organism evidence="6 7">
    <name type="scientific">Neokomagataea tanensis</name>
    <dbReference type="NCBI Taxonomy" id="661191"/>
    <lineage>
        <taxon>Bacteria</taxon>
        <taxon>Pseudomonadati</taxon>
        <taxon>Pseudomonadota</taxon>
        <taxon>Alphaproteobacteria</taxon>
        <taxon>Acetobacterales</taxon>
        <taxon>Acetobacteraceae</taxon>
        <taxon>Neokomagataea</taxon>
    </lineage>
</organism>
<evidence type="ECO:0000256" key="5">
    <source>
        <dbReference type="SAM" id="Phobius"/>
    </source>
</evidence>
<evidence type="ECO:0000256" key="4">
    <source>
        <dbReference type="ARBA" id="ARBA00023136"/>
    </source>
</evidence>
<dbReference type="InterPro" id="IPR023380">
    <property type="entry name" value="DsbB-like_sf"/>
</dbReference>
<dbReference type="GO" id="GO:0015035">
    <property type="term" value="F:protein-disulfide reductase activity"/>
    <property type="evidence" value="ECO:0007669"/>
    <property type="project" value="InterPro"/>
</dbReference>
<dbReference type="EMBL" id="CP032485">
    <property type="protein sequence ID" value="QDH24543.1"/>
    <property type="molecule type" value="Genomic_DNA"/>
</dbReference>
<feature type="transmembrane region" description="Helical" evidence="5">
    <location>
        <begin position="12"/>
        <end position="30"/>
    </location>
</feature>
<name>A0A4Y6V3M6_9PROT</name>
<dbReference type="InterPro" id="IPR003752">
    <property type="entry name" value="DiS_bond_form_DsbB/BdbC"/>
</dbReference>
<keyword evidence="2 5" id="KW-0812">Transmembrane</keyword>
<keyword evidence="3 5" id="KW-1133">Transmembrane helix</keyword>
<dbReference type="AlphaFoldDB" id="A0A4Y6V3M6"/>
<evidence type="ECO:0000313" key="6">
    <source>
        <dbReference type="EMBL" id="QDH24543.1"/>
    </source>
</evidence>
<dbReference type="Gene3D" id="1.20.1550.10">
    <property type="entry name" value="DsbB-like"/>
    <property type="match status" value="1"/>
</dbReference>
<dbReference type="KEGG" id="ntn:D5366_04025"/>
<feature type="transmembrane region" description="Helical" evidence="5">
    <location>
        <begin position="50"/>
        <end position="66"/>
    </location>
</feature>
<evidence type="ECO:0000256" key="3">
    <source>
        <dbReference type="ARBA" id="ARBA00022989"/>
    </source>
</evidence>
<accession>A0A4Y6V3M6</accession>
<protein>
    <submittedName>
        <fullName evidence="6">Disulfide bond formation protein B</fullName>
    </submittedName>
</protein>
<keyword evidence="4 5" id="KW-0472">Membrane</keyword>
<evidence type="ECO:0000256" key="1">
    <source>
        <dbReference type="ARBA" id="ARBA00004141"/>
    </source>
</evidence>
<evidence type="ECO:0000256" key="2">
    <source>
        <dbReference type="ARBA" id="ARBA00022692"/>
    </source>
</evidence>
<dbReference type="OrthoDB" id="9808637at2"/>
<dbReference type="RefSeq" id="WP_141492387.1">
    <property type="nucleotide sequence ID" value="NZ_CP032485.1"/>
</dbReference>
<evidence type="ECO:0000313" key="7">
    <source>
        <dbReference type="Proteomes" id="UP000317214"/>
    </source>
</evidence>
<feature type="transmembrane region" description="Helical" evidence="5">
    <location>
        <begin position="73"/>
        <end position="94"/>
    </location>
</feature>
<dbReference type="GO" id="GO:0006457">
    <property type="term" value="P:protein folding"/>
    <property type="evidence" value="ECO:0007669"/>
    <property type="project" value="InterPro"/>
</dbReference>
<keyword evidence="7" id="KW-1185">Reference proteome</keyword>
<proteinExistence type="predicted"/>